<reference evidence="3" key="1">
    <citation type="journal article" date="2022" name="Microbiol. Resour. Announc.">
        <title>Draft Genome Sequence of a Methanogenic Archaeon from West Spitsbergen Permafrost.</title>
        <authorList>
            <person name="Trubitsyn V."/>
            <person name="Rivkina E."/>
            <person name="Shcherbakova V."/>
        </authorList>
    </citation>
    <scope>NUCLEOTIDE SEQUENCE [LARGE SCALE GENOMIC DNA]</scope>
    <source>
        <strain evidence="3">VT</strain>
    </source>
</reference>
<feature type="compositionally biased region" description="Polar residues" evidence="1">
    <location>
        <begin position="1"/>
        <end position="11"/>
    </location>
</feature>
<dbReference type="Proteomes" id="UP000825933">
    <property type="component" value="Unassembled WGS sequence"/>
</dbReference>
<proteinExistence type="predicted"/>
<evidence type="ECO:0000313" key="2">
    <source>
        <dbReference type="EMBL" id="MBZ2166820.1"/>
    </source>
</evidence>
<sequence>MGNDTFNISKGSSNLANKNLNHNSSNNPHNPPNGTAQINATIPMQQGFGNNVRTNGGIGDIIMEISSSNTIIFNRDSVKIYEIL</sequence>
<name>A0A8T5V039_9EURY</name>
<organism evidence="2 3">
    <name type="scientific">Methanobacterium spitsbergense</name>
    <dbReference type="NCBI Taxonomy" id="2874285"/>
    <lineage>
        <taxon>Archaea</taxon>
        <taxon>Methanobacteriati</taxon>
        <taxon>Methanobacteriota</taxon>
        <taxon>Methanomada group</taxon>
        <taxon>Methanobacteria</taxon>
        <taxon>Methanobacteriales</taxon>
        <taxon>Methanobacteriaceae</taxon>
        <taxon>Methanobacterium</taxon>
    </lineage>
</organism>
<evidence type="ECO:0000256" key="1">
    <source>
        <dbReference type="SAM" id="MobiDB-lite"/>
    </source>
</evidence>
<dbReference type="EMBL" id="JAIOUQ010000016">
    <property type="protein sequence ID" value="MBZ2166820.1"/>
    <property type="molecule type" value="Genomic_DNA"/>
</dbReference>
<feature type="compositionally biased region" description="Low complexity" evidence="1">
    <location>
        <begin position="12"/>
        <end position="28"/>
    </location>
</feature>
<feature type="region of interest" description="Disordered" evidence="1">
    <location>
        <begin position="1"/>
        <end position="35"/>
    </location>
</feature>
<dbReference type="RefSeq" id="WP_223792366.1">
    <property type="nucleotide sequence ID" value="NZ_JAIOUQ010000016.1"/>
</dbReference>
<evidence type="ECO:0000313" key="3">
    <source>
        <dbReference type="Proteomes" id="UP000825933"/>
    </source>
</evidence>
<gene>
    <name evidence="2" type="ORF">K8N75_12320</name>
</gene>
<keyword evidence="3" id="KW-1185">Reference proteome</keyword>
<accession>A0A8T5V039</accession>
<dbReference type="AlphaFoldDB" id="A0A8T5V039"/>
<comment type="caution">
    <text evidence="2">The sequence shown here is derived from an EMBL/GenBank/DDBJ whole genome shotgun (WGS) entry which is preliminary data.</text>
</comment>
<protein>
    <submittedName>
        <fullName evidence="2">Uncharacterized protein</fullName>
    </submittedName>
</protein>